<organism evidence="1 2">
    <name type="scientific">Spirosoma montaniterrae</name>
    <dbReference type="NCBI Taxonomy" id="1178516"/>
    <lineage>
        <taxon>Bacteria</taxon>
        <taxon>Pseudomonadati</taxon>
        <taxon>Bacteroidota</taxon>
        <taxon>Cytophagia</taxon>
        <taxon>Cytophagales</taxon>
        <taxon>Cytophagaceae</taxon>
        <taxon>Spirosoma</taxon>
    </lineage>
</organism>
<evidence type="ECO:0000313" key="1">
    <source>
        <dbReference type="EMBL" id="AQG81116.1"/>
    </source>
</evidence>
<dbReference type="STRING" id="1178516.AWR27_18385"/>
<dbReference type="AlphaFoldDB" id="A0A1P9X0F7"/>
<name>A0A1P9X0F7_9BACT</name>
<protein>
    <recommendedName>
        <fullName evidence="3">Lipocalin-like domain-containing protein</fullName>
    </recommendedName>
</protein>
<proteinExistence type="predicted"/>
<gene>
    <name evidence="1" type="ORF">AWR27_18385</name>
</gene>
<keyword evidence="2" id="KW-1185">Reference proteome</keyword>
<reference evidence="1 2" key="1">
    <citation type="submission" date="2016-01" db="EMBL/GenBank/DDBJ databases">
        <authorList>
            <person name="Oliw E.H."/>
        </authorList>
    </citation>
    <scope>NUCLEOTIDE SEQUENCE [LARGE SCALE GENOMIC DNA]</scope>
    <source>
        <strain evidence="1 2">DY10</strain>
    </source>
</reference>
<dbReference type="KEGG" id="smon:AWR27_18385"/>
<sequence>MERVRFSGYPAPFTSLNADETPSQYGLSGSFSIKADKNFDETFGANGRIVDLKGSWELSNNQLQLKYDTGDDETYELDTSREPAKLISTAISAVDTLRNPQTNVVQAVPFKYQFVYSKQ</sequence>
<dbReference type="Proteomes" id="UP000187941">
    <property type="component" value="Chromosome"/>
</dbReference>
<evidence type="ECO:0008006" key="3">
    <source>
        <dbReference type="Google" id="ProtNLM"/>
    </source>
</evidence>
<accession>A0A1P9X0F7</accession>
<dbReference type="EMBL" id="CP014263">
    <property type="protein sequence ID" value="AQG81116.1"/>
    <property type="molecule type" value="Genomic_DNA"/>
</dbReference>
<evidence type="ECO:0000313" key="2">
    <source>
        <dbReference type="Proteomes" id="UP000187941"/>
    </source>
</evidence>